<proteinExistence type="predicted"/>
<organism evidence="2 3">
    <name type="scientific">Dinoroseobacter shibae (strain DSM 16493 / NCIMB 14021 / DFL 12)</name>
    <dbReference type="NCBI Taxonomy" id="398580"/>
    <lineage>
        <taxon>Bacteria</taxon>
        <taxon>Pseudomonadati</taxon>
        <taxon>Pseudomonadota</taxon>
        <taxon>Alphaproteobacteria</taxon>
        <taxon>Rhodobacterales</taxon>
        <taxon>Roseobacteraceae</taxon>
        <taxon>Dinoroseobacter</taxon>
    </lineage>
</organism>
<name>A8LIU0_DINSH</name>
<sequence>MSMMVAQVVLGVSLIGICVGLVVGVMGALNHQRGRLVLGGALTVIGTIALFVAMGSFGSAAV</sequence>
<evidence type="ECO:0000256" key="1">
    <source>
        <dbReference type="SAM" id="Phobius"/>
    </source>
</evidence>
<keyword evidence="1" id="KW-0812">Transmembrane</keyword>
<evidence type="ECO:0000313" key="2">
    <source>
        <dbReference type="EMBL" id="ABV93054.1"/>
    </source>
</evidence>
<feature type="transmembrane region" description="Helical" evidence="1">
    <location>
        <begin position="36"/>
        <end position="57"/>
    </location>
</feature>
<dbReference type="Proteomes" id="UP000006833">
    <property type="component" value="Chromosome"/>
</dbReference>
<dbReference type="AlphaFoldDB" id="A8LIU0"/>
<dbReference type="RefSeq" id="WP_012177984.1">
    <property type="nucleotide sequence ID" value="NC_009952.1"/>
</dbReference>
<keyword evidence="1" id="KW-1133">Transmembrane helix</keyword>
<keyword evidence="3" id="KW-1185">Reference proteome</keyword>
<accession>A8LIU0</accession>
<dbReference type="EMBL" id="CP000830">
    <property type="protein sequence ID" value="ABV93054.1"/>
    <property type="molecule type" value="Genomic_DNA"/>
</dbReference>
<feature type="transmembrane region" description="Helical" evidence="1">
    <location>
        <begin position="6"/>
        <end position="29"/>
    </location>
</feature>
<dbReference type="STRING" id="398580.Dshi_1312"/>
<protein>
    <submittedName>
        <fullName evidence="2">Uncharacterized protein</fullName>
    </submittedName>
</protein>
<keyword evidence="1" id="KW-0472">Membrane</keyword>
<evidence type="ECO:0000313" key="3">
    <source>
        <dbReference type="Proteomes" id="UP000006833"/>
    </source>
</evidence>
<gene>
    <name evidence="2" type="ordered locus">Dshi_1312</name>
</gene>
<reference evidence="3" key="1">
    <citation type="journal article" date="2010" name="ISME J.">
        <title>The complete genome sequence of the algal symbiont Dinoroseobacter shibae: a hitchhiker's guide to life in the sea.</title>
        <authorList>
            <person name="Wagner-Dobler I."/>
            <person name="Ballhausen B."/>
            <person name="Berger M."/>
            <person name="Brinkhoff T."/>
            <person name="Buchholz I."/>
            <person name="Bunk B."/>
            <person name="Cypionka H."/>
            <person name="Daniel R."/>
            <person name="Drepper T."/>
            <person name="Gerdts G."/>
            <person name="Hahnke S."/>
            <person name="Han C."/>
            <person name="Jahn D."/>
            <person name="Kalhoefer D."/>
            <person name="Kiss H."/>
            <person name="Klenk H.P."/>
            <person name="Kyrpides N."/>
            <person name="Liebl W."/>
            <person name="Liesegang H."/>
            <person name="Meincke L."/>
            <person name="Pati A."/>
            <person name="Petersen J."/>
            <person name="Piekarski T."/>
            <person name="Pommerenke C."/>
            <person name="Pradella S."/>
            <person name="Pukall R."/>
            <person name="Rabus R."/>
            <person name="Stackebrandt E."/>
            <person name="Thole S."/>
            <person name="Thompson L."/>
            <person name="Tielen P."/>
            <person name="Tomasch J."/>
            <person name="von Jan M."/>
            <person name="Wanphrut N."/>
            <person name="Wichels A."/>
            <person name="Zech H."/>
            <person name="Simon M."/>
        </authorList>
    </citation>
    <scope>NUCLEOTIDE SEQUENCE [LARGE SCALE GENOMIC DNA]</scope>
    <source>
        <strain evidence="3">DSM 16493 / NCIMB 14021 / DFL 12</strain>
    </source>
</reference>
<dbReference type="HOGENOM" id="CLU_2896857_0_0_5"/>
<dbReference type="KEGG" id="dsh:Dshi_1312"/>